<proteinExistence type="predicted"/>
<accession>A0A2I2F241</accession>
<dbReference type="EMBL" id="KZ559174">
    <property type="protein sequence ID" value="PLB34705.1"/>
    <property type="molecule type" value="Genomic_DNA"/>
</dbReference>
<dbReference type="GeneID" id="36521168"/>
<evidence type="ECO:0000313" key="1">
    <source>
        <dbReference type="EMBL" id="PLB34705.1"/>
    </source>
</evidence>
<name>A0A2I2F241_ASPCN</name>
<dbReference type="AlphaFoldDB" id="A0A2I2F241"/>
<protein>
    <submittedName>
        <fullName evidence="1">Uncharacterized protein</fullName>
    </submittedName>
</protein>
<organism evidence="1 2">
    <name type="scientific">Aspergillus candidus</name>
    <dbReference type="NCBI Taxonomy" id="41067"/>
    <lineage>
        <taxon>Eukaryota</taxon>
        <taxon>Fungi</taxon>
        <taxon>Dikarya</taxon>
        <taxon>Ascomycota</taxon>
        <taxon>Pezizomycotina</taxon>
        <taxon>Eurotiomycetes</taxon>
        <taxon>Eurotiomycetidae</taxon>
        <taxon>Eurotiales</taxon>
        <taxon>Aspergillaceae</taxon>
        <taxon>Aspergillus</taxon>
        <taxon>Aspergillus subgen. Circumdati</taxon>
    </lineage>
</organism>
<dbReference type="RefSeq" id="XP_024668717.1">
    <property type="nucleotide sequence ID" value="XM_024814008.1"/>
</dbReference>
<sequence length="161" mass="16497">MNAMAEVGGVTHAAHARAALVDLVDPVIDLVVGLDLTGDALRGHIAGQDGGLGPGVFGIGQADDLERHAGIFRPRDAGDGGERDGENDLAGLIFGKIQAEFAQGQKSLVPRGEKLVFLAPDEALLDDREAALAGLVGFDLSERGGASIGEQGQVRGPRGRG</sequence>
<dbReference type="Proteomes" id="UP000234585">
    <property type="component" value="Unassembled WGS sequence"/>
</dbReference>
<gene>
    <name evidence="1" type="ORF">BDW47DRAFT_111733</name>
</gene>
<reference evidence="1 2" key="1">
    <citation type="submission" date="2017-12" db="EMBL/GenBank/DDBJ databases">
        <authorList>
            <consortium name="DOE Joint Genome Institute"/>
            <person name="Haridas S."/>
            <person name="Kjaerbolling I."/>
            <person name="Vesth T.C."/>
            <person name="Frisvad J.C."/>
            <person name="Nybo J.L."/>
            <person name="Theobald S."/>
            <person name="Kuo A."/>
            <person name="Bowyer P."/>
            <person name="Matsuda Y."/>
            <person name="Mondo S."/>
            <person name="Lyhne E.K."/>
            <person name="Kogle M.E."/>
            <person name="Clum A."/>
            <person name="Lipzen A."/>
            <person name="Salamov A."/>
            <person name="Ngan C.Y."/>
            <person name="Daum C."/>
            <person name="Chiniquy J."/>
            <person name="Barry K."/>
            <person name="LaButti K."/>
            <person name="Simmons B.A."/>
            <person name="Magnuson J.K."/>
            <person name="Mortensen U.H."/>
            <person name="Larsen T.O."/>
            <person name="Grigoriev I.V."/>
            <person name="Baker S.E."/>
            <person name="Andersen M.R."/>
            <person name="Nordberg H.P."/>
            <person name="Cantor M.N."/>
            <person name="Hua S.X."/>
        </authorList>
    </citation>
    <scope>NUCLEOTIDE SEQUENCE [LARGE SCALE GENOMIC DNA]</scope>
    <source>
        <strain evidence="1 2">CBS 102.13</strain>
    </source>
</reference>
<evidence type="ECO:0000313" key="2">
    <source>
        <dbReference type="Proteomes" id="UP000234585"/>
    </source>
</evidence>
<keyword evidence="2" id="KW-1185">Reference proteome</keyword>